<feature type="region of interest" description="Disordered" evidence="1">
    <location>
        <begin position="37"/>
        <end position="57"/>
    </location>
</feature>
<protein>
    <submittedName>
        <fullName evidence="3">Uncharacterized protein</fullName>
    </submittedName>
</protein>
<accession>A0A8C3FLN3</accession>
<organism evidence="3 4">
    <name type="scientific">Chrysemys picta bellii</name>
    <name type="common">Western painted turtle</name>
    <name type="synonym">Emys bellii</name>
    <dbReference type="NCBI Taxonomy" id="8478"/>
    <lineage>
        <taxon>Eukaryota</taxon>
        <taxon>Metazoa</taxon>
        <taxon>Chordata</taxon>
        <taxon>Craniata</taxon>
        <taxon>Vertebrata</taxon>
        <taxon>Euteleostomi</taxon>
        <taxon>Archelosauria</taxon>
        <taxon>Testudinata</taxon>
        <taxon>Testudines</taxon>
        <taxon>Cryptodira</taxon>
        <taxon>Durocryptodira</taxon>
        <taxon>Testudinoidea</taxon>
        <taxon>Emydidae</taxon>
        <taxon>Chrysemys</taxon>
    </lineage>
</organism>
<evidence type="ECO:0000256" key="1">
    <source>
        <dbReference type="SAM" id="MobiDB-lite"/>
    </source>
</evidence>
<dbReference type="Proteomes" id="UP000694380">
    <property type="component" value="Unplaced"/>
</dbReference>
<proteinExistence type="predicted"/>
<reference evidence="3" key="1">
    <citation type="submission" date="2025-08" db="UniProtKB">
        <authorList>
            <consortium name="Ensembl"/>
        </authorList>
    </citation>
    <scope>IDENTIFICATION</scope>
</reference>
<dbReference type="AlphaFoldDB" id="A0A8C3FLN3"/>
<feature type="region of interest" description="Disordered" evidence="1">
    <location>
        <begin position="141"/>
        <end position="174"/>
    </location>
</feature>
<evidence type="ECO:0000256" key="2">
    <source>
        <dbReference type="SAM" id="SignalP"/>
    </source>
</evidence>
<reference evidence="3" key="2">
    <citation type="submission" date="2025-09" db="UniProtKB">
        <authorList>
            <consortium name="Ensembl"/>
        </authorList>
    </citation>
    <scope>IDENTIFICATION</scope>
</reference>
<feature type="signal peptide" evidence="2">
    <location>
        <begin position="1"/>
        <end position="17"/>
    </location>
</feature>
<keyword evidence="2" id="KW-0732">Signal</keyword>
<evidence type="ECO:0000313" key="4">
    <source>
        <dbReference type="Proteomes" id="UP000694380"/>
    </source>
</evidence>
<keyword evidence="4" id="KW-1185">Reference proteome</keyword>
<name>A0A8C3FLN3_CHRPI</name>
<evidence type="ECO:0000313" key="3">
    <source>
        <dbReference type="Ensembl" id="ENSCPBP00000010278.1"/>
    </source>
</evidence>
<dbReference type="Ensembl" id="ENSCPBT00000012341.1">
    <property type="protein sequence ID" value="ENSCPBP00000010278.1"/>
    <property type="gene ID" value="ENSCPBG00000007914.1"/>
</dbReference>
<dbReference type="GeneTree" id="ENSGT00990000214188"/>
<feature type="compositionally biased region" description="Low complexity" evidence="1">
    <location>
        <begin position="40"/>
        <end position="49"/>
    </location>
</feature>
<feature type="chain" id="PRO_5034066518" evidence="2">
    <location>
        <begin position="18"/>
        <end position="174"/>
    </location>
</feature>
<sequence length="174" mass="18275">MILLGSCACLFTQLAKARNSGRRASSLRLMERGAARANTRGMGVRRGSVGSRGYGGPEHEGPQGWLCAGSWLPSPWGRAVGGHEPLLSPGSGQGSLDLQSPAAFHCVPDSSKQGELGSMQTKPAVPACPLPCRPLPGRCPLARSPPRLLQIPLPTERGPQKPGDTRLVQRSGPE</sequence>